<proteinExistence type="inferred from homology"/>
<keyword evidence="8" id="KW-0378">Hydrolase</keyword>
<keyword evidence="9" id="KW-0482">Metalloprotease</keyword>
<evidence type="ECO:0000256" key="8">
    <source>
        <dbReference type="ARBA" id="ARBA00022801"/>
    </source>
</evidence>
<comment type="similarity">
    <text evidence="4">Belongs to the peptidase M29 family.</text>
</comment>
<keyword evidence="7" id="KW-0479">Metal-binding</keyword>
<evidence type="ECO:0000313" key="10">
    <source>
        <dbReference type="EMBL" id="TCL45412.1"/>
    </source>
</evidence>
<dbReference type="GO" id="GO:0008237">
    <property type="term" value="F:metallopeptidase activity"/>
    <property type="evidence" value="ECO:0007669"/>
    <property type="project" value="UniProtKB-KW"/>
</dbReference>
<evidence type="ECO:0000256" key="2">
    <source>
        <dbReference type="ARBA" id="ARBA00001946"/>
    </source>
</evidence>
<dbReference type="AlphaFoldDB" id="A0A9X8Y9H1"/>
<protein>
    <submittedName>
        <fullName evidence="10">Aminopeptidase II</fullName>
    </submittedName>
</protein>
<sequence>MNFESCLKNYATLAVRTGVNLQPGQELLLMSPVDCAPFARLIAEEAYRAGARDVTIHYSDEKFQKIRFQHAALEVFETVPAWLADSRNSYAEQGAAVLQIAAGDPEIFSDVDSQKQAVNTRALFKAYKPFHNVLDVNGVQWSIISAPTKPWARKVFPDCEEQEAVRRLWEAIFRAVRADLPDPEEAWKEHGRQLKKRRDWLNMQQFDSLHFYNGSGTDIVLGLPRKHVWGGGSQTTRSGVGFFPNLPTEEVFCLPHRERVDGVVTGSLPLNYEGTLIEDFSLMFENGYVLDYTAKKGFEALRRLIHVDDGSYRLGEVALVPSCSPISDMGTLFYNTLFDENASCHLALGRAYASCLQGGTAMSKQQLVRAGANDSLVHVDFMIGTADMTVVGIDQLGNEICVFENGNWAAQLR</sequence>
<dbReference type="SUPFAM" id="SSF144052">
    <property type="entry name" value="Thermophilic metalloprotease-like"/>
    <property type="match status" value="1"/>
</dbReference>
<evidence type="ECO:0000256" key="4">
    <source>
        <dbReference type="ARBA" id="ARBA00008236"/>
    </source>
</evidence>
<dbReference type="Gene3D" id="3.40.1830.10">
    <property type="entry name" value="Thermophilic metalloprotease (M29)"/>
    <property type="match status" value="1"/>
</dbReference>
<comment type="cofactor">
    <cofactor evidence="3">
        <name>Zn(2+)</name>
        <dbReference type="ChEBI" id="CHEBI:29105"/>
    </cofactor>
</comment>
<dbReference type="GO" id="GO:0046872">
    <property type="term" value="F:metal ion binding"/>
    <property type="evidence" value="ECO:0007669"/>
    <property type="project" value="UniProtKB-KW"/>
</dbReference>
<evidence type="ECO:0000256" key="1">
    <source>
        <dbReference type="ARBA" id="ARBA00001941"/>
    </source>
</evidence>
<accession>A0A9X8Y9H1</accession>
<name>A0A9X8Y9H1_9FIRM</name>
<comment type="cofactor">
    <cofactor evidence="2">
        <name>Mg(2+)</name>
        <dbReference type="ChEBI" id="CHEBI:18420"/>
    </cofactor>
</comment>
<dbReference type="InterPro" id="IPR035097">
    <property type="entry name" value="M29_N-terminal"/>
</dbReference>
<keyword evidence="11" id="KW-1185">Reference proteome</keyword>
<reference evidence="10 11" key="1">
    <citation type="submission" date="2019-03" db="EMBL/GenBank/DDBJ databases">
        <title>Genomic Encyclopedia of Type Strains, Phase IV (KMG-IV): sequencing the most valuable type-strain genomes for metagenomic binning, comparative biology and taxonomic classification.</title>
        <authorList>
            <person name="Goeker M."/>
        </authorList>
    </citation>
    <scope>NUCLEOTIDE SEQUENCE [LARGE SCALE GENOMIC DNA]</scope>
    <source>
        <strain evidence="10 11">DSM 100433</strain>
    </source>
</reference>
<evidence type="ECO:0000256" key="9">
    <source>
        <dbReference type="ARBA" id="ARBA00023049"/>
    </source>
</evidence>
<evidence type="ECO:0000256" key="7">
    <source>
        <dbReference type="ARBA" id="ARBA00022723"/>
    </source>
</evidence>
<evidence type="ECO:0000256" key="6">
    <source>
        <dbReference type="ARBA" id="ARBA00022670"/>
    </source>
</evidence>
<dbReference type="PANTHER" id="PTHR34448">
    <property type="entry name" value="AMINOPEPTIDASE"/>
    <property type="match status" value="1"/>
</dbReference>
<dbReference type="Proteomes" id="UP000294682">
    <property type="component" value="Unassembled WGS sequence"/>
</dbReference>
<dbReference type="RefSeq" id="WP_132083758.1">
    <property type="nucleotide sequence ID" value="NZ_SLUK01000001.1"/>
</dbReference>
<gene>
    <name evidence="10" type="ORF">EDD78_101395</name>
</gene>
<evidence type="ECO:0000313" key="11">
    <source>
        <dbReference type="Proteomes" id="UP000294682"/>
    </source>
</evidence>
<comment type="caution">
    <text evidence="10">The sequence shown here is derived from an EMBL/GenBank/DDBJ whole genome shotgun (WGS) entry which is preliminary data.</text>
</comment>
<keyword evidence="6" id="KW-0645">Protease</keyword>
<evidence type="ECO:0000256" key="3">
    <source>
        <dbReference type="ARBA" id="ARBA00001947"/>
    </source>
</evidence>
<dbReference type="InterPro" id="IPR052170">
    <property type="entry name" value="M29_Exopeptidase"/>
</dbReference>
<dbReference type="PANTHER" id="PTHR34448:SF3">
    <property type="entry name" value="AMINOPEPTIDASE AMPS"/>
    <property type="match status" value="1"/>
</dbReference>
<dbReference type="GO" id="GO:0006508">
    <property type="term" value="P:proteolysis"/>
    <property type="evidence" value="ECO:0007669"/>
    <property type="project" value="UniProtKB-KW"/>
</dbReference>
<dbReference type="EMBL" id="SLUK01000001">
    <property type="protein sequence ID" value="TCL45412.1"/>
    <property type="molecule type" value="Genomic_DNA"/>
</dbReference>
<keyword evidence="5 10" id="KW-0031">Aminopeptidase</keyword>
<dbReference type="InterPro" id="IPR000787">
    <property type="entry name" value="Peptidase_M29"/>
</dbReference>
<evidence type="ECO:0000256" key="5">
    <source>
        <dbReference type="ARBA" id="ARBA00022438"/>
    </source>
</evidence>
<comment type="cofactor">
    <cofactor evidence="1">
        <name>Co(2+)</name>
        <dbReference type="ChEBI" id="CHEBI:48828"/>
    </cofactor>
</comment>
<dbReference type="Pfam" id="PF02073">
    <property type="entry name" value="Peptidase_M29"/>
    <property type="match status" value="1"/>
</dbReference>
<organism evidence="10 11">
    <name type="scientific">Harryflintia acetispora</name>
    <dbReference type="NCBI Taxonomy" id="1849041"/>
    <lineage>
        <taxon>Bacteria</taxon>
        <taxon>Bacillati</taxon>
        <taxon>Bacillota</taxon>
        <taxon>Clostridia</taxon>
        <taxon>Eubacteriales</taxon>
        <taxon>Oscillospiraceae</taxon>
        <taxon>Harryflintia</taxon>
    </lineage>
</organism>
<dbReference type="PRINTS" id="PR00919">
    <property type="entry name" value="THERMOPTASE"/>
</dbReference>
<dbReference type="GO" id="GO:0004177">
    <property type="term" value="F:aminopeptidase activity"/>
    <property type="evidence" value="ECO:0007669"/>
    <property type="project" value="UniProtKB-KW"/>
</dbReference>